<protein>
    <recommendedName>
        <fullName evidence="4">Dirigent protein</fullName>
    </recommendedName>
</protein>
<dbReference type="Gene3D" id="2.40.480.10">
    <property type="entry name" value="Allene oxide cyclase-like"/>
    <property type="match status" value="1"/>
</dbReference>
<dbReference type="OrthoDB" id="1864232at2759"/>
<name>A0A9D5CNX9_9LILI</name>
<comment type="caution">
    <text evidence="5">The sequence shown here is derived from an EMBL/GenBank/DDBJ whole genome shotgun (WGS) entry which is preliminary data.</text>
</comment>
<dbReference type="PANTHER" id="PTHR21495">
    <property type="entry name" value="NUCLEOPORIN-RELATED"/>
    <property type="match status" value="1"/>
</dbReference>
<evidence type="ECO:0000256" key="2">
    <source>
        <dbReference type="ARBA" id="ARBA00011738"/>
    </source>
</evidence>
<comment type="similarity">
    <text evidence="1 4">Belongs to the plant dirigent protein family.</text>
</comment>
<keyword evidence="4" id="KW-0052">Apoplast</keyword>
<dbReference type="Pfam" id="PF03018">
    <property type="entry name" value="Dirigent"/>
    <property type="match status" value="1"/>
</dbReference>
<dbReference type="GO" id="GO:0048046">
    <property type="term" value="C:apoplast"/>
    <property type="evidence" value="ECO:0007669"/>
    <property type="project" value="UniProtKB-SubCell"/>
</dbReference>
<evidence type="ECO:0000256" key="3">
    <source>
        <dbReference type="ARBA" id="ARBA00022525"/>
    </source>
</evidence>
<dbReference type="InterPro" id="IPR004265">
    <property type="entry name" value="Dirigent"/>
</dbReference>
<dbReference type="AlphaFoldDB" id="A0A9D5CNX9"/>
<dbReference type="GO" id="GO:0009699">
    <property type="term" value="P:phenylpropanoid biosynthetic process"/>
    <property type="evidence" value="ECO:0007669"/>
    <property type="project" value="UniProtKB-ARBA"/>
</dbReference>
<keyword evidence="3 4" id="KW-0964">Secreted</keyword>
<evidence type="ECO:0000256" key="1">
    <source>
        <dbReference type="ARBA" id="ARBA00010746"/>
    </source>
</evidence>
<keyword evidence="6" id="KW-1185">Reference proteome</keyword>
<evidence type="ECO:0000256" key="4">
    <source>
        <dbReference type="RuleBase" id="RU363099"/>
    </source>
</evidence>
<dbReference type="Proteomes" id="UP001085076">
    <property type="component" value="Miscellaneous, Linkage group lg03"/>
</dbReference>
<evidence type="ECO:0000313" key="5">
    <source>
        <dbReference type="EMBL" id="KAJ0976956.1"/>
    </source>
</evidence>
<dbReference type="EMBL" id="JAGGNH010000003">
    <property type="protein sequence ID" value="KAJ0976956.1"/>
    <property type="molecule type" value="Genomic_DNA"/>
</dbReference>
<dbReference type="InterPro" id="IPR044859">
    <property type="entry name" value="Allene_oxi_cyc_Dirigent"/>
</dbReference>
<organism evidence="5 6">
    <name type="scientific">Dioscorea zingiberensis</name>
    <dbReference type="NCBI Taxonomy" id="325984"/>
    <lineage>
        <taxon>Eukaryota</taxon>
        <taxon>Viridiplantae</taxon>
        <taxon>Streptophyta</taxon>
        <taxon>Embryophyta</taxon>
        <taxon>Tracheophyta</taxon>
        <taxon>Spermatophyta</taxon>
        <taxon>Magnoliopsida</taxon>
        <taxon>Liliopsida</taxon>
        <taxon>Dioscoreales</taxon>
        <taxon>Dioscoreaceae</taxon>
        <taxon>Dioscorea</taxon>
    </lineage>
</organism>
<proteinExistence type="inferred from homology"/>
<sequence>MLKAHPPHPLRAQALGLLRQRQVIEPTAVLVAQDVVSFSQQHELLCRLQWKRCGVWVVCTPLITFSSSLVNSTILISILLCAMTGNSMATKFHHPNMEEKMTHLHFYVHSNFIGSNPMAPIRVVKGPKNETTLFGSILVMDNPVTAGPEIETELIGQAQGFAVGVVRDNSNLLYIVNLVFTGGKYKGSTLSAQCRTTSECWIIGGTGKFRLARGYGMLKSYSINKTTGVVIVEIDAFVLHY</sequence>
<comment type="subunit">
    <text evidence="2 4">Homodimer.</text>
</comment>
<gene>
    <name evidence="5" type="ORF">J5N97_012430</name>
</gene>
<evidence type="ECO:0000313" key="6">
    <source>
        <dbReference type="Proteomes" id="UP001085076"/>
    </source>
</evidence>
<reference evidence="5" key="1">
    <citation type="submission" date="2021-03" db="EMBL/GenBank/DDBJ databases">
        <authorList>
            <person name="Li Z."/>
            <person name="Yang C."/>
        </authorList>
    </citation>
    <scope>NUCLEOTIDE SEQUENCE</scope>
    <source>
        <strain evidence="5">Dzin_1.0</strain>
        <tissue evidence="5">Leaf</tissue>
    </source>
</reference>
<reference evidence="5" key="2">
    <citation type="journal article" date="2022" name="Hortic Res">
        <title>The genome of Dioscorea zingiberensis sheds light on the biosynthesis, origin and evolution of the medicinally important diosgenin saponins.</title>
        <authorList>
            <person name="Li Y."/>
            <person name="Tan C."/>
            <person name="Li Z."/>
            <person name="Guo J."/>
            <person name="Li S."/>
            <person name="Chen X."/>
            <person name="Wang C."/>
            <person name="Dai X."/>
            <person name="Yang H."/>
            <person name="Song W."/>
            <person name="Hou L."/>
            <person name="Xu J."/>
            <person name="Tong Z."/>
            <person name="Xu A."/>
            <person name="Yuan X."/>
            <person name="Wang W."/>
            <person name="Yang Q."/>
            <person name="Chen L."/>
            <person name="Sun Z."/>
            <person name="Wang K."/>
            <person name="Pan B."/>
            <person name="Chen J."/>
            <person name="Bao Y."/>
            <person name="Liu F."/>
            <person name="Qi X."/>
            <person name="Gang D.R."/>
            <person name="Wen J."/>
            <person name="Li J."/>
        </authorList>
    </citation>
    <scope>NUCLEOTIDE SEQUENCE</scope>
    <source>
        <strain evidence="5">Dzin_1.0</strain>
    </source>
</reference>
<accession>A0A9D5CNX9</accession>
<comment type="function">
    <text evidence="4">Dirigent proteins impart stereoselectivity on the phenoxy radical-coupling reaction, yielding optically active lignans from two molecules of coniferyl alcohol in the biosynthesis of lignans, flavonolignans, and alkaloids and thus plays a central role in plant secondary metabolism.</text>
</comment>
<comment type="subcellular location">
    <subcellularLocation>
        <location evidence="4">Secreted</location>
        <location evidence="4">Extracellular space</location>
        <location evidence="4">Apoplast</location>
    </subcellularLocation>
</comment>